<protein>
    <submittedName>
        <fullName evidence="1">Uncharacterized protein</fullName>
    </submittedName>
</protein>
<sequence length="110" mass="12103">MPDASTQTDLSLFDAREFKRGEAIAPIEGKPVAAPPTEKSLGYKREAIAHVEGKATGPPSAGMLQWLGKNTTRANIASELDIVPAEELEVRRKKRMEELMRYPRGANVQN</sequence>
<keyword evidence="2" id="KW-1185">Reference proteome</keyword>
<name>A0AAD6S8P2_9AGAR</name>
<reference evidence="1" key="1">
    <citation type="submission" date="2023-03" db="EMBL/GenBank/DDBJ databases">
        <title>Massive genome expansion in bonnet fungi (Mycena s.s.) driven by repeated elements and novel gene families across ecological guilds.</title>
        <authorList>
            <consortium name="Lawrence Berkeley National Laboratory"/>
            <person name="Harder C.B."/>
            <person name="Miyauchi S."/>
            <person name="Viragh M."/>
            <person name="Kuo A."/>
            <person name="Thoen E."/>
            <person name="Andreopoulos B."/>
            <person name="Lu D."/>
            <person name="Skrede I."/>
            <person name="Drula E."/>
            <person name="Henrissat B."/>
            <person name="Morin E."/>
            <person name="Kohler A."/>
            <person name="Barry K."/>
            <person name="LaButti K."/>
            <person name="Morin E."/>
            <person name="Salamov A."/>
            <person name="Lipzen A."/>
            <person name="Mereny Z."/>
            <person name="Hegedus B."/>
            <person name="Baldrian P."/>
            <person name="Stursova M."/>
            <person name="Weitz H."/>
            <person name="Taylor A."/>
            <person name="Grigoriev I.V."/>
            <person name="Nagy L.G."/>
            <person name="Martin F."/>
            <person name="Kauserud H."/>
        </authorList>
    </citation>
    <scope>NUCLEOTIDE SEQUENCE</scope>
    <source>
        <strain evidence="1">CBHHK200</strain>
    </source>
</reference>
<dbReference type="AlphaFoldDB" id="A0AAD6S8P2"/>
<comment type="caution">
    <text evidence="1">The sequence shown here is derived from an EMBL/GenBank/DDBJ whole genome shotgun (WGS) entry which is preliminary data.</text>
</comment>
<dbReference type="Proteomes" id="UP001218188">
    <property type="component" value="Unassembled WGS sequence"/>
</dbReference>
<accession>A0AAD6S8P2</accession>
<organism evidence="1 2">
    <name type="scientific">Mycena alexandri</name>
    <dbReference type="NCBI Taxonomy" id="1745969"/>
    <lineage>
        <taxon>Eukaryota</taxon>
        <taxon>Fungi</taxon>
        <taxon>Dikarya</taxon>
        <taxon>Basidiomycota</taxon>
        <taxon>Agaricomycotina</taxon>
        <taxon>Agaricomycetes</taxon>
        <taxon>Agaricomycetidae</taxon>
        <taxon>Agaricales</taxon>
        <taxon>Marasmiineae</taxon>
        <taxon>Mycenaceae</taxon>
        <taxon>Mycena</taxon>
    </lineage>
</organism>
<dbReference type="EMBL" id="JARJCM010000192">
    <property type="protein sequence ID" value="KAJ7023221.1"/>
    <property type="molecule type" value="Genomic_DNA"/>
</dbReference>
<evidence type="ECO:0000313" key="1">
    <source>
        <dbReference type="EMBL" id="KAJ7023221.1"/>
    </source>
</evidence>
<proteinExistence type="predicted"/>
<evidence type="ECO:0000313" key="2">
    <source>
        <dbReference type="Proteomes" id="UP001218188"/>
    </source>
</evidence>
<gene>
    <name evidence="1" type="ORF">C8F04DRAFT_1271646</name>
</gene>